<dbReference type="InterPro" id="IPR013324">
    <property type="entry name" value="RNA_pol_sigma_r3/r4-like"/>
</dbReference>
<dbReference type="InterPro" id="IPR039425">
    <property type="entry name" value="RNA_pol_sigma-70-like"/>
</dbReference>
<evidence type="ECO:0000313" key="9">
    <source>
        <dbReference type="Proteomes" id="UP000709336"/>
    </source>
</evidence>
<dbReference type="EMBL" id="JAATNW010000006">
    <property type="protein sequence ID" value="NMH60705.1"/>
    <property type="molecule type" value="Genomic_DNA"/>
</dbReference>
<feature type="domain" description="RNA polymerase sigma factor 70 region 4 type 2" evidence="7">
    <location>
        <begin position="107"/>
        <end position="158"/>
    </location>
</feature>
<gene>
    <name evidence="8" type="ORF">HCJ96_11775</name>
</gene>
<dbReference type="InterPro" id="IPR007627">
    <property type="entry name" value="RNA_pol_sigma70_r2"/>
</dbReference>
<proteinExistence type="inferred from homology"/>
<keyword evidence="3" id="KW-0731">Sigma factor</keyword>
<sequence>MKVSFNQVWDQYGPLLSRVASSYEANDALKQELLQEIVIAVWQALTRFEGRSSVKVYVLKVAHNRAVSHVASQVRQPGVEELDEQAHSLQSPSYNPHAHAEQQQQLDRLLAEIRLLPLDQKQVITLSLEGLTYDEIAQLSGLTQNHVGVMINRIKKSLSKRLNDDEG</sequence>
<feature type="region of interest" description="Disordered" evidence="5">
    <location>
        <begin position="81"/>
        <end position="101"/>
    </location>
</feature>
<dbReference type="Gene3D" id="1.10.1740.10">
    <property type="match status" value="1"/>
</dbReference>
<dbReference type="SUPFAM" id="SSF88659">
    <property type="entry name" value="Sigma3 and sigma4 domains of RNA polymerase sigma factors"/>
    <property type="match status" value="1"/>
</dbReference>
<organism evidence="8 9">
    <name type="scientific">Alteromonas ponticola</name>
    <dbReference type="NCBI Taxonomy" id="2720613"/>
    <lineage>
        <taxon>Bacteria</taxon>
        <taxon>Pseudomonadati</taxon>
        <taxon>Pseudomonadota</taxon>
        <taxon>Gammaproteobacteria</taxon>
        <taxon>Alteromonadales</taxon>
        <taxon>Alteromonadaceae</taxon>
        <taxon>Alteromonas/Salinimonas group</taxon>
        <taxon>Alteromonas</taxon>
    </lineage>
</organism>
<dbReference type="PANTHER" id="PTHR43133">
    <property type="entry name" value="RNA POLYMERASE ECF-TYPE SIGMA FACTO"/>
    <property type="match status" value="1"/>
</dbReference>
<keyword evidence="4" id="KW-0804">Transcription</keyword>
<dbReference type="Pfam" id="PF04542">
    <property type="entry name" value="Sigma70_r2"/>
    <property type="match status" value="1"/>
</dbReference>
<evidence type="ECO:0000256" key="4">
    <source>
        <dbReference type="ARBA" id="ARBA00023163"/>
    </source>
</evidence>
<dbReference type="InterPro" id="IPR014284">
    <property type="entry name" value="RNA_pol_sigma-70_dom"/>
</dbReference>
<dbReference type="InterPro" id="IPR013325">
    <property type="entry name" value="RNA_pol_sigma_r2"/>
</dbReference>
<comment type="similarity">
    <text evidence="1">Belongs to the sigma-70 factor family. ECF subfamily.</text>
</comment>
<evidence type="ECO:0000256" key="2">
    <source>
        <dbReference type="ARBA" id="ARBA00023015"/>
    </source>
</evidence>
<evidence type="ECO:0000256" key="1">
    <source>
        <dbReference type="ARBA" id="ARBA00010641"/>
    </source>
</evidence>
<dbReference type="Pfam" id="PF08281">
    <property type="entry name" value="Sigma70_r4_2"/>
    <property type="match status" value="1"/>
</dbReference>
<evidence type="ECO:0000256" key="5">
    <source>
        <dbReference type="SAM" id="MobiDB-lite"/>
    </source>
</evidence>
<evidence type="ECO:0000259" key="6">
    <source>
        <dbReference type="Pfam" id="PF04542"/>
    </source>
</evidence>
<reference evidence="8 9" key="1">
    <citation type="submission" date="2020-03" db="EMBL/GenBank/DDBJ databases">
        <title>Alteromonas ponticola sp. nov., isolated from seawater.</title>
        <authorList>
            <person name="Yoon J.-H."/>
            <person name="Kim Y.-O."/>
        </authorList>
    </citation>
    <scope>NUCLEOTIDE SEQUENCE [LARGE SCALE GENOMIC DNA]</scope>
    <source>
        <strain evidence="8 9">MYP5</strain>
    </source>
</reference>
<dbReference type="Proteomes" id="UP000709336">
    <property type="component" value="Unassembled WGS sequence"/>
</dbReference>
<keyword evidence="2" id="KW-0805">Transcription regulation</keyword>
<accession>A0ABX1R2M6</accession>
<evidence type="ECO:0000256" key="3">
    <source>
        <dbReference type="ARBA" id="ARBA00023082"/>
    </source>
</evidence>
<name>A0ABX1R2M6_9ALTE</name>
<dbReference type="SUPFAM" id="SSF88946">
    <property type="entry name" value="Sigma2 domain of RNA polymerase sigma factors"/>
    <property type="match status" value="1"/>
</dbReference>
<dbReference type="InterPro" id="IPR036388">
    <property type="entry name" value="WH-like_DNA-bd_sf"/>
</dbReference>
<dbReference type="RefSeq" id="WP_169211268.1">
    <property type="nucleotide sequence ID" value="NZ_JAATNW010000006.1"/>
</dbReference>
<dbReference type="NCBIfam" id="TIGR02937">
    <property type="entry name" value="sigma70-ECF"/>
    <property type="match status" value="1"/>
</dbReference>
<keyword evidence="9" id="KW-1185">Reference proteome</keyword>
<feature type="domain" description="RNA polymerase sigma-70 region 2" evidence="6">
    <location>
        <begin position="10"/>
        <end position="75"/>
    </location>
</feature>
<dbReference type="PANTHER" id="PTHR43133:SF45">
    <property type="entry name" value="RNA POLYMERASE ECF-TYPE SIGMA FACTOR"/>
    <property type="match status" value="1"/>
</dbReference>
<evidence type="ECO:0000259" key="7">
    <source>
        <dbReference type="Pfam" id="PF08281"/>
    </source>
</evidence>
<dbReference type="Gene3D" id="1.10.10.10">
    <property type="entry name" value="Winged helix-like DNA-binding domain superfamily/Winged helix DNA-binding domain"/>
    <property type="match status" value="1"/>
</dbReference>
<dbReference type="InterPro" id="IPR013249">
    <property type="entry name" value="RNA_pol_sigma70_r4_t2"/>
</dbReference>
<evidence type="ECO:0000313" key="8">
    <source>
        <dbReference type="EMBL" id="NMH60705.1"/>
    </source>
</evidence>
<comment type="caution">
    <text evidence="8">The sequence shown here is derived from an EMBL/GenBank/DDBJ whole genome shotgun (WGS) entry which is preliminary data.</text>
</comment>
<protein>
    <submittedName>
        <fullName evidence="8">Sigma-70 family RNA polymerase sigma factor</fullName>
    </submittedName>
</protein>